<evidence type="ECO:0000313" key="2">
    <source>
        <dbReference type="EMBL" id="KAA6406973.1"/>
    </source>
</evidence>
<evidence type="ECO:0000313" key="3">
    <source>
        <dbReference type="Proteomes" id="UP000324767"/>
    </source>
</evidence>
<organism evidence="2 3">
    <name type="scientific">Lasallia pustulata</name>
    <dbReference type="NCBI Taxonomy" id="136370"/>
    <lineage>
        <taxon>Eukaryota</taxon>
        <taxon>Fungi</taxon>
        <taxon>Dikarya</taxon>
        <taxon>Ascomycota</taxon>
        <taxon>Pezizomycotina</taxon>
        <taxon>Lecanoromycetes</taxon>
        <taxon>OSLEUM clade</taxon>
        <taxon>Umbilicariomycetidae</taxon>
        <taxon>Umbilicariales</taxon>
        <taxon>Umbilicariaceae</taxon>
        <taxon>Lasallia</taxon>
    </lineage>
</organism>
<accession>A0A5M8PD39</accession>
<reference evidence="2 3" key="1">
    <citation type="submission" date="2019-09" db="EMBL/GenBank/DDBJ databases">
        <title>The hologenome of the rock-dwelling lichen Lasallia pustulata.</title>
        <authorList>
            <person name="Greshake Tzovaras B."/>
            <person name="Segers F."/>
            <person name="Bicker A."/>
            <person name="Dal Grande F."/>
            <person name="Otte J."/>
            <person name="Hankeln T."/>
            <person name="Schmitt I."/>
            <person name="Ebersberger I."/>
        </authorList>
    </citation>
    <scope>NUCLEOTIDE SEQUENCE [LARGE SCALE GENOMIC DNA]</scope>
    <source>
        <strain evidence="2">A1-1</strain>
    </source>
</reference>
<dbReference type="AlphaFoldDB" id="A0A5M8PD39"/>
<comment type="caution">
    <text evidence="2">The sequence shown here is derived from an EMBL/GenBank/DDBJ whole genome shotgun (WGS) entry which is preliminary data.</text>
</comment>
<name>A0A5M8PD39_9LECA</name>
<gene>
    <name evidence="2" type="ORF">FRX48_09271</name>
</gene>
<dbReference type="Proteomes" id="UP000324767">
    <property type="component" value="Unassembled WGS sequence"/>
</dbReference>
<protein>
    <submittedName>
        <fullName evidence="2">Uncharacterized protein</fullName>
    </submittedName>
</protein>
<evidence type="ECO:0000256" key="1">
    <source>
        <dbReference type="SAM" id="MobiDB-lite"/>
    </source>
</evidence>
<feature type="compositionally biased region" description="Low complexity" evidence="1">
    <location>
        <begin position="20"/>
        <end position="33"/>
    </location>
</feature>
<feature type="region of interest" description="Disordered" evidence="1">
    <location>
        <begin position="1"/>
        <end position="52"/>
    </location>
</feature>
<dbReference type="EMBL" id="VXIT01000021">
    <property type="protein sequence ID" value="KAA6406973.1"/>
    <property type="molecule type" value="Genomic_DNA"/>
</dbReference>
<proteinExistence type="predicted"/>
<sequence>MPTIEEEGEPLQLQPKRRSGSTSTVSSMSSTGSEKGQFLELVPEQERDEEIK</sequence>